<dbReference type="Proteomes" id="UP001596190">
    <property type="component" value="Unassembled WGS sequence"/>
</dbReference>
<feature type="domain" description="Tetrapyrrole biosynthesis uroporphyrinogen III synthase" evidence="1">
    <location>
        <begin position="26"/>
        <end position="214"/>
    </location>
</feature>
<name>A0ABW1T863_9LACO</name>
<dbReference type="Gene3D" id="3.40.50.10090">
    <property type="match status" value="2"/>
</dbReference>
<accession>A0ABW1T863</accession>
<organism evidence="2 3">
    <name type="scientific">Secundilactobacillus hailunensis</name>
    <dbReference type="NCBI Taxonomy" id="2559923"/>
    <lineage>
        <taxon>Bacteria</taxon>
        <taxon>Bacillati</taxon>
        <taxon>Bacillota</taxon>
        <taxon>Bacilli</taxon>
        <taxon>Lactobacillales</taxon>
        <taxon>Lactobacillaceae</taxon>
        <taxon>Secundilactobacillus</taxon>
    </lineage>
</organism>
<dbReference type="InterPro" id="IPR036108">
    <property type="entry name" value="4pyrrol_syn_uPrphyn_synt_sf"/>
</dbReference>
<reference evidence="3" key="1">
    <citation type="journal article" date="2019" name="Int. J. Syst. Evol. Microbiol.">
        <title>The Global Catalogue of Microorganisms (GCM) 10K type strain sequencing project: providing services to taxonomists for standard genome sequencing and annotation.</title>
        <authorList>
            <consortium name="The Broad Institute Genomics Platform"/>
            <consortium name="The Broad Institute Genome Sequencing Center for Infectious Disease"/>
            <person name="Wu L."/>
            <person name="Ma J."/>
        </authorList>
    </citation>
    <scope>NUCLEOTIDE SEQUENCE [LARGE SCALE GENOMIC DNA]</scope>
    <source>
        <strain evidence="3">CCM 8950</strain>
    </source>
</reference>
<sequence length="241" mass="27510">MAFLITYPEERVPEATRRELAQVTRPLYVPLRHLQAVTISSEAQQLIEHVPYVVVTSPFGLKCLLDQFPANAITGTVLVLSQKMAGQLKQHHFDRVRVAETENQAGLQPLLAQVSGHDVVWLRGNLSVKHNLLTRFPDIQTVQVYRNEWNADLMAQVMALIGQHRITRVLVTSPSSYQRLTQIMQKRPQNFDVRRYYTLGPSTLNVIQADGNQVFCPVKRQGVLVQSLHQMYLDEKQSEMN</sequence>
<dbReference type="Pfam" id="PF02602">
    <property type="entry name" value="HEM4"/>
    <property type="match status" value="1"/>
</dbReference>
<gene>
    <name evidence="2" type="ORF">ACFP1H_05390</name>
</gene>
<dbReference type="EMBL" id="JBHSSA010000044">
    <property type="protein sequence ID" value="MFC6254014.1"/>
    <property type="molecule type" value="Genomic_DNA"/>
</dbReference>
<proteinExistence type="predicted"/>
<dbReference type="RefSeq" id="WP_171001223.1">
    <property type="nucleotide sequence ID" value="NZ_BJDO01000018.1"/>
</dbReference>
<dbReference type="InterPro" id="IPR003754">
    <property type="entry name" value="4pyrrol_synth_uPrphyn_synth"/>
</dbReference>
<dbReference type="SUPFAM" id="SSF69618">
    <property type="entry name" value="HemD-like"/>
    <property type="match status" value="1"/>
</dbReference>
<comment type="caution">
    <text evidence="2">The sequence shown here is derived from an EMBL/GenBank/DDBJ whole genome shotgun (WGS) entry which is preliminary data.</text>
</comment>
<evidence type="ECO:0000313" key="2">
    <source>
        <dbReference type="EMBL" id="MFC6254014.1"/>
    </source>
</evidence>
<protein>
    <submittedName>
        <fullName evidence="2">Uroporphyrinogen-III synthase</fullName>
    </submittedName>
</protein>
<evidence type="ECO:0000313" key="3">
    <source>
        <dbReference type="Proteomes" id="UP001596190"/>
    </source>
</evidence>
<evidence type="ECO:0000259" key="1">
    <source>
        <dbReference type="Pfam" id="PF02602"/>
    </source>
</evidence>
<keyword evidence="3" id="KW-1185">Reference proteome</keyword>